<evidence type="ECO:0000313" key="1">
    <source>
        <dbReference type="EMBL" id="MEO1769352.1"/>
    </source>
</evidence>
<reference evidence="1 2" key="2">
    <citation type="submission" date="2024-02" db="EMBL/GenBank/DDBJ databases">
        <title>The Genome Sequence of Enterococcus sp. DIV0159.</title>
        <authorList>
            <person name="Earl A."/>
            <person name="Manson A."/>
            <person name="Gilmore M."/>
            <person name="Sanders J."/>
            <person name="Shea T."/>
            <person name="Howe W."/>
            <person name="Livny J."/>
            <person name="Cuomo C."/>
            <person name="Neafsey D."/>
            <person name="Birren B."/>
        </authorList>
    </citation>
    <scope>NUCLEOTIDE SEQUENCE [LARGE SCALE GENOMIC DNA]</scope>
    <source>
        <strain evidence="1 2">665A</strain>
    </source>
</reference>
<dbReference type="Proteomes" id="UP000664357">
    <property type="component" value="Unassembled WGS sequence"/>
</dbReference>
<proteinExistence type="predicted"/>
<comment type="caution">
    <text evidence="1">The sequence shown here is derived from an EMBL/GenBank/DDBJ whole genome shotgun (WGS) entry which is preliminary data.</text>
</comment>
<accession>A0ABV0EL55</accession>
<keyword evidence="2" id="KW-1185">Reference proteome</keyword>
<evidence type="ECO:0000313" key="2">
    <source>
        <dbReference type="Proteomes" id="UP000664357"/>
    </source>
</evidence>
<dbReference type="EMBL" id="JAFREL020000001">
    <property type="protein sequence ID" value="MEO1769352.1"/>
    <property type="molecule type" value="Genomic_DNA"/>
</dbReference>
<reference evidence="1 2" key="1">
    <citation type="submission" date="2021-03" db="EMBL/GenBank/DDBJ databases">
        <authorList>
            <person name="Gilmore M.S."/>
            <person name="Schwartzman J."/>
            <person name="Van Tyne D."/>
            <person name="Martin M."/>
            <person name="Earl A.M."/>
            <person name="Manson A.L."/>
            <person name="Straub T."/>
            <person name="Salamzade R."/>
            <person name="Saavedra J."/>
            <person name="Lebreton F."/>
            <person name="Prichula J."/>
            <person name="Schaufler K."/>
            <person name="Gaca A."/>
            <person name="Sgardioli B."/>
            <person name="Wagenaar J."/>
            <person name="Strong T."/>
        </authorList>
    </citation>
    <scope>NUCLEOTIDE SEQUENCE [LARGE SCALE GENOMIC DNA]</scope>
    <source>
        <strain evidence="1 2">665A</strain>
    </source>
</reference>
<protein>
    <submittedName>
        <fullName evidence="1">Uncharacterized protein</fullName>
    </submittedName>
</protein>
<organism evidence="1 2">
    <name type="scientific">Candidatus Enterococcus ferrettii</name>
    <dbReference type="NCBI Taxonomy" id="2815324"/>
    <lineage>
        <taxon>Bacteria</taxon>
        <taxon>Bacillati</taxon>
        <taxon>Bacillota</taxon>
        <taxon>Bacilli</taxon>
        <taxon>Lactobacillales</taxon>
        <taxon>Enterococcaceae</taxon>
        <taxon>Enterococcus</taxon>
    </lineage>
</organism>
<gene>
    <name evidence="1" type="ORF">JZO67_001303</name>
</gene>
<name>A0ABV0EL55_9ENTE</name>
<sequence>MKKLILGSSLMVLALGGVIYMAQGESLKQVMR</sequence>